<dbReference type="AlphaFoldDB" id="A0A7Z8CZ57"/>
<sequence>MKNEATIRYRLSLEPAYQIIYWSISWTTFFISLIGILEVQRLNVVSILAAIIFILTAYIGLGSYLTINHTNMEFSYLRGMKKESIPLESIKKIKGHHLSQQIDFKTERPKFWFYFFNKKIKTQFYHHFATDYPEISLSEEFIKTPTYLDTSVFQNDQRD</sequence>
<proteinExistence type="predicted"/>
<dbReference type="Pfam" id="PF17255">
    <property type="entry name" value="EbsA"/>
    <property type="match status" value="1"/>
</dbReference>
<accession>A0A7Z8CZ57</accession>
<keyword evidence="1" id="KW-0472">Membrane</keyword>
<dbReference type="InterPro" id="IPR020215">
    <property type="entry name" value="EbsA-like"/>
</dbReference>
<reference evidence="2 3" key="1">
    <citation type="journal article" date="2018" name="Int. J. Food Microbiol.">
        <title>Growth of Carnobacterium spp. isolated from chilled vacuum-packaged meat under relevant acidic conditions.</title>
        <authorList>
            <person name="Zhang P."/>
            <person name="Badoni M."/>
            <person name="Ganzle M."/>
            <person name="Yang X."/>
        </authorList>
    </citation>
    <scope>NUCLEOTIDE SEQUENCE [LARGE SCALE GENOMIC DNA]</scope>
    <source>
        <strain evidence="2 3">B2</strain>
    </source>
</reference>
<evidence type="ECO:0000313" key="3">
    <source>
        <dbReference type="Proteomes" id="UP000297938"/>
    </source>
</evidence>
<evidence type="ECO:0000256" key="1">
    <source>
        <dbReference type="SAM" id="Phobius"/>
    </source>
</evidence>
<feature type="transmembrane region" description="Helical" evidence="1">
    <location>
        <begin position="19"/>
        <end position="37"/>
    </location>
</feature>
<keyword evidence="1" id="KW-1133">Transmembrane helix</keyword>
<organism evidence="2 3">
    <name type="scientific">Carnobacterium divergens</name>
    <name type="common">Lactobacillus divergens</name>
    <dbReference type="NCBI Taxonomy" id="2748"/>
    <lineage>
        <taxon>Bacteria</taxon>
        <taxon>Bacillati</taxon>
        <taxon>Bacillota</taxon>
        <taxon>Bacilli</taxon>
        <taxon>Lactobacillales</taxon>
        <taxon>Carnobacteriaceae</taxon>
        <taxon>Carnobacterium</taxon>
    </lineage>
</organism>
<dbReference type="RefSeq" id="WP_135026305.1">
    <property type="nucleotide sequence ID" value="NZ_JBFUWK010000004.1"/>
</dbReference>
<dbReference type="EMBL" id="NRPP01000017">
    <property type="protein sequence ID" value="TFJ25009.1"/>
    <property type="molecule type" value="Genomic_DNA"/>
</dbReference>
<keyword evidence="1" id="KW-0812">Transmembrane</keyword>
<name>A0A7Z8CZ57_CARDV</name>
<dbReference type="Proteomes" id="UP000297938">
    <property type="component" value="Unassembled WGS sequence"/>
</dbReference>
<gene>
    <name evidence="2" type="ORF">CKN69_10325</name>
</gene>
<feature type="transmembrane region" description="Helical" evidence="1">
    <location>
        <begin position="44"/>
        <end position="65"/>
    </location>
</feature>
<evidence type="ECO:0000313" key="2">
    <source>
        <dbReference type="EMBL" id="TFJ25009.1"/>
    </source>
</evidence>
<protein>
    <recommendedName>
        <fullName evidence="4">Pore-forming protein</fullName>
    </recommendedName>
</protein>
<evidence type="ECO:0008006" key="4">
    <source>
        <dbReference type="Google" id="ProtNLM"/>
    </source>
</evidence>
<comment type="caution">
    <text evidence="2">The sequence shown here is derived from an EMBL/GenBank/DDBJ whole genome shotgun (WGS) entry which is preliminary data.</text>
</comment>